<dbReference type="PANTHER" id="PTHR31042:SF8">
    <property type="entry name" value="CORE-2_I-BRANCHING BETA-1,6-N-ACETYLGLUCOSAMINYLTRANSFERASE FAMILY PROTEIN"/>
    <property type="match status" value="1"/>
</dbReference>
<dbReference type="InterPro" id="IPR003406">
    <property type="entry name" value="Glyco_trans_14"/>
</dbReference>
<proteinExistence type="predicted"/>
<keyword evidence="2" id="KW-0328">Glycosyltransferase</keyword>
<evidence type="ECO:0000313" key="7">
    <source>
        <dbReference type="EMBL" id="KAK7853104.1"/>
    </source>
</evidence>
<evidence type="ECO:0000256" key="6">
    <source>
        <dbReference type="SAM" id="Phobius"/>
    </source>
</evidence>
<dbReference type="GO" id="GO:0016757">
    <property type="term" value="F:glycosyltransferase activity"/>
    <property type="evidence" value="ECO:0007669"/>
    <property type="project" value="UniProtKB-KW"/>
</dbReference>
<evidence type="ECO:0008006" key="9">
    <source>
        <dbReference type="Google" id="ProtNLM"/>
    </source>
</evidence>
<dbReference type="GO" id="GO:0016020">
    <property type="term" value="C:membrane"/>
    <property type="evidence" value="ECO:0007669"/>
    <property type="project" value="UniProtKB-SubCell"/>
</dbReference>
<protein>
    <recommendedName>
        <fullName evidence="9">Core-2/I-branching beta-1,6-N-acetylglucosaminyltransferase family protein</fullName>
    </recommendedName>
</protein>
<evidence type="ECO:0000256" key="2">
    <source>
        <dbReference type="ARBA" id="ARBA00022676"/>
    </source>
</evidence>
<dbReference type="AlphaFoldDB" id="A0AAW0LNN9"/>
<evidence type="ECO:0000256" key="4">
    <source>
        <dbReference type="ARBA" id="ARBA00023136"/>
    </source>
</evidence>
<keyword evidence="6" id="KW-1133">Transmembrane helix</keyword>
<feature type="transmembrane region" description="Helical" evidence="6">
    <location>
        <begin position="31"/>
        <end position="53"/>
    </location>
</feature>
<evidence type="ECO:0000256" key="1">
    <source>
        <dbReference type="ARBA" id="ARBA00004606"/>
    </source>
</evidence>
<keyword evidence="4 6" id="KW-0472">Membrane</keyword>
<comment type="caution">
    <text evidence="7">The sequence shown here is derived from an EMBL/GenBank/DDBJ whole genome shotgun (WGS) entry which is preliminary data.</text>
</comment>
<keyword evidence="6" id="KW-0812">Transmembrane</keyword>
<keyword evidence="8" id="KW-1185">Reference proteome</keyword>
<evidence type="ECO:0000256" key="3">
    <source>
        <dbReference type="ARBA" id="ARBA00022679"/>
    </source>
</evidence>
<dbReference type="InterPro" id="IPR044174">
    <property type="entry name" value="BC10-like"/>
</dbReference>
<comment type="subcellular location">
    <subcellularLocation>
        <location evidence="1">Membrane</location>
        <topology evidence="1">Single-pass type II membrane protein</topology>
    </subcellularLocation>
</comment>
<dbReference type="Pfam" id="PF02485">
    <property type="entry name" value="Branch"/>
    <property type="match status" value="2"/>
</dbReference>
<evidence type="ECO:0000256" key="5">
    <source>
        <dbReference type="ARBA" id="ARBA00023180"/>
    </source>
</evidence>
<accession>A0AAW0LNN9</accession>
<dbReference type="PANTHER" id="PTHR31042">
    <property type="entry name" value="CORE-2/I-BRANCHING BETA-1,6-N-ACETYLGLUCOSAMINYLTRANSFERASE FAMILY PROTEIN-RELATED"/>
    <property type="match status" value="1"/>
</dbReference>
<evidence type="ECO:0000313" key="8">
    <source>
        <dbReference type="Proteomes" id="UP000237347"/>
    </source>
</evidence>
<organism evidence="7 8">
    <name type="scientific">Quercus suber</name>
    <name type="common">Cork oak</name>
    <dbReference type="NCBI Taxonomy" id="58331"/>
    <lineage>
        <taxon>Eukaryota</taxon>
        <taxon>Viridiplantae</taxon>
        <taxon>Streptophyta</taxon>
        <taxon>Embryophyta</taxon>
        <taxon>Tracheophyta</taxon>
        <taxon>Spermatophyta</taxon>
        <taxon>Magnoliopsida</taxon>
        <taxon>eudicotyledons</taxon>
        <taxon>Gunneridae</taxon>
        <taxon>Pentapetalae</taxon>
        <taxon>rosids</taxon>
        <taxon>fabids</taxon>
        <taxon>Fagales</taxon>
        <taxon>Fagaceae</taxon>
        <taxon>Quercus</taxon>
    </lineage>
</organism>
<keyword evidence="3" id="KW-0808">Transferase</keyword>
<sequence>MQSRVVPLEEDKDPVVTNRTTNHPKALPLRLFQILMLFLALCIAFSIISIYTIRRFGIQSVVTTVKSSFQPCYEEPNSFQQWIRPPSNLIHTMSDKELLWRASIVPRIKKYPFRRVPKVAFMFLTKGPLPLAPLWERFLKGHEGLFSIYVHSLPTFHANFPPSSFFHQRQIPSQVSEWGRMSMCDAERRLLANALLDISNEWFILLSESCIPLYNFSVIYHYILKSGYSFMGAFDDPGPYGRGRYNDNMAPEVDISQWRKGSQWFEVNRKLAINIVGDTTFYPKFEKFCRPACYVDEHYFPTMLTIEAGNLLANRSITWVDWSRGGPHPATFGRSDVTVEFFKRIVEGKNCTYNNRASSICFLFARKFAPSALEPLLQLSPKVSEWGRMSMCDAERRLLANALLDISNEWFILLSESCIPLYNFSVIYHYILKSGYSFMGAFDDPGPYGRGRYNDNMAPEVDISQWRKGSQWFEVNRKLAINIVGDTTFYPKFEKFCRPACYVDEHYFPTMLTIEAGNLLANRSITWVDWSRGGPHPATFGRSDVTVEFFKRIVEGKNCTYNNRASSICFLFARKFAPSALEPLLQLSPKVLGF</sequence>
<dbReference type="Proteomes" id="UP000237347">
    <property type="component" value="Unassembled WGS sequence"/>
</dbReference>
<dbReference type="EMBL" id="PKMF04000068">
    <property type="protein sequence ID" value="KAK7853104.1"/>
    <property type="molecule type" value="Genomic_DNA"/>
</dbReference>
<reference evidence="7 8" key="1">
    <citation type="journal article" date="2018" name="Sci. Data">
        <title>The draft genome sequence of cork oak.</title>
        <authorList>
            <person name="Ramos A.M."/>
            <person name="Usie A."/>
            <person name="Barbosa P."/>
            <person name="Barros P.M."/>
            <person name="Capote T."/>
            <person name="Chaves I."/>
            <person name="Simoes F."/>
            <person name="Abreu I."/>
            <person name="Carrasquinho I."/>
            <person name="Faro C."/>
            <person name="Guimaraes J.B."/>
            <person name="Mendonca D."/>
            <person name="Nobrega F."/>
            <person name="Rodrigues L."/>
            <person name="Saibo N.J.M."/>
            <person name="Varela M.C."/>
            <person name="Egas C."/>
            <person name="Matos J."/>
            <person name="Miguel C.M."/>
            <person name="Oliveira M.M."/>
            <person name="Ricardo C.P."/>
            <person name="Goncalves S."/>
        </authorList>
    </citation>
    <scope>NUCLEOTIDE SEQUENCE [LARGE SCALE GENOMIC DNA]</scope>
    <source>
        <strain evidence="8">cv. HL8</strain>
    </source>
</reference>
<keyword evidence="5" id="KW-0325">Glycoprotein</keyword>
<name>A0AAW0LNN9_QUESU</name>
<gene>
    <name evidence="7" type="ORF">CFP56_036860</name>
</gene>